<protein>
    <submittedName>
        <fullName evidence="2">Uncharacterized protein</fullName>
    </submittedName>
</protein>
<dbReference type="HOGENOM" id="CLU_847781_0_0_1"/>
<organism evidence="2 3">
    <name type="scientific">Sphaerobolus stellatus (strain SS14)</name>
    <dbReference type="NCBI Taxonomy" id="990650"/>
    <lineage>
        <taxon>Eukaryota</taxon>
        <taxon>Fungi</taxon>
        <taxon>Dikarya</taxon>
        <taxon>Basidiomycota</taxon>
        <taxon>Agaricomycotina</taxon>
        <taxon>Agaricomycetes</taxon>
        <taxon>Phallomycetidae</taxon>
        <taxon>Geastrales</taxon>
        <taxon>Sphaerobolaceae</taxon>
        <taxon>Sphaerobolus</taxon>
    </lineage>
</organism>
<feature type="compositionally biased region" description="Polar residues" evidence="1">
    <location>
        <begin position="312"/>
        <end position="328"/>
    </location>
</feature>
<feature type="region of interest" description="Disordered" evidence="1">
    <location>
        <begin position="302"/>
        <end position="328"/>
    </location>
</feature>
<dbReference type="Proteomes" id="UP000054279">
    <property type="component" value="Unassembled WGS sequence"/>
</dbReference>
<name>A0A0C9VTV9_SPHS4</name>
<evidence type="ECO:0000313" key="2">
    <source>
        <dbReference type="EMBL" id="KIJ41965.1"/>
    </source>
</evidence>
<accession>A0A0C9VTV9</accession>
<evidence type="ECO:0000313" key="3">
    <source>
        <dbReference type="Proteomes" id="UP000054279"/>
    </source>
</evidence>
<dbReference type="AlphaFoldDB" id="A0A0C9VTV9"/>
<dbReference type="EMBL" id="KN837133">
    <property type="protein sequence ID" value="KIJ41965.1"/>
    <property type="molecule type" value="Genomic_DNA"/>
</dbReference>
<keyword evidence="3" id="KW-1185">Reference proteome</keyword>
<reference evidence="2 3" key="1">
    <citation type="submission" date="2014-06" db="EMBL/GenBank/DDBJ databases">
        <title>Evolutionary Origins and Diversification of the Mycorrhizal Mutualists.</title>
        <authorList>
            <consortium name="DOE Joint Genome Institute"/>
            <consortium name="Mycorrhizal Genomics Consortium"/>
            <person name="Kohler A."/>
            <person name="Kuo A."/>
            <person name="Nagy L.G."/>
            <person name="Floudas D."/>
            <person name="Copeland A."/>
            <person name="Barry K.W."/>
            <person name="Cichocki N."/>
            <person name="Veneault-Fourrey C."/>
            <person name="LaButti K."/>
            <person name="Lindquist E.A."/>
            <person name="Lipzen A."/>
            <person name="Lundell T."/>
            <person name="Morin E."/>
            <person name="Murat C."/>
            <person name="Riley R."/>
            <person name="Ohm R."/>
            <person name="Sun H."/>
            <person name="Tunlid A."/>
            <person name="Henrissat B."/>
            <person name="Grigoriev I.V."/>
            <person name="Hibbett D.S."/>
            <person name="Martin F."/>
        </authorList>
    </citation>
    <scope>NUCLEOTIDE SEQUENCE [LARGE SCALE GENOMIC DNA]</scope>
    <source>
        <strain evidence="2 3">SS14</strain>
    </source>
</reference>
<proteinExistence type="predicted"/>
<feature type="region of interest" description="Disordered" evidence="1">
    <location>
        <begin position="240"/>
        <end position="259"/>
    </location>
</feature>
<evidence type="ECO:0000256" key="1">
    <source>
        <dbReference type="SAM" id="MobiDB-lite"/>
    </source>
</evidence>
<sequence>MSRDISYESAWTVTILREDNTEFLRGKDHAPCSAYQHRDNVQVYDILAETDTNFTISIRRKAGDTDVYVTVLLDGVINDHFFIDRSTTVVTSSGWSKSPTVFHKYRFFHRSSKQINILSATRNDLLGHIAVRFYPFPPNIKHTLKLQADLPKPPKTRSTRPHMDFYAGLQISPTEMPNFGPAEVKLRLPQDILLQKLQIPSLHVLYRYTDEVREEWESPVRLAEEPPDKTKYPKGFVAMKRQRRQATDEDLSSSGPSYRRLRRRKIKIEESEEYSYGIRNLENDANSIIDSDSEIEFLGIKQRSKSREYGNKNRSQTFTTEKASSPEV</sequence>
<gene>
    <name evidence="2" type="ORF">M422DRAFT_780169</name>
</gene>